<dbReference type="InterPro" id="IPR040442">
    <property type="entry name" value="Pyrv_kinase-like_dom_sf"/>
</dbReference>
<evidence type="ECO:0000259" key="7">
    <source>
        <dbReference type="Pfam" id="PF03328"/>
    </source>
</evidence>
<evidence type="ECO:0000256" key="4">
    <source>
        <dbReference type="ARBA" id="ARBA00022842"/>
    </source>
</evidence>
<dbReference type="PANTHER" id="PTHR32308:SF0">
    <property type="entry name" value="HPCH_HPAI ALDOLASE_CITRATE LYASE DOMAIN-CONTAINING PROTEIN"/>
    <property type="match status" value="1"/>
</dbReference>
<feature type="binding site" evidence="6">
    <location>
        <position position="158"/>
    </location>
    <ligand>
        <name>Mg(2+)</name>
        <dbReference type="ChEBI" id="CHEBI:18420"/>
    </ligand>
</feature>
<dbReference type="PIRSF" id="PIRSF015582">
    <property type="entry name" value="Cit_lyase_B"/>
    <property type="match status" value="1"/>
</dbReference>
<dbReference type="Gene3D" id="3.20.20.60">
    <property type="entry name" value="Phosphoenolpyruvate-binding domains"/>
    <property type="match status" value="1"/>
</dbReference>
<protein>
    <submittedName>
        <fullName evidence="8">CoA ester lyase</fullName>
    </submittedName>
</protein>
<evidence type="ECO:0000313" key="8">
    <source>
        <dbReference type="EMBL" id="HFB54897.1"/>
    </source>
</evidence>
<comment type="caution">
    <text evidence="8">The sequence shown here is derived from an EMBL/GenBank/DDBJ whole genome shotgun (WGS) entry which is preliminary data.</text>
</comment>
<dbReference type="Pfam" id="PF03328">
    <property type="entry name" value="HpcH_HpaI"/>
    <property type="match status" value="1"/>
</dbReference>
<dbReference type="InterPro" id="IPR011206">
    <property type="entry name" value="Citrate_lyase_beta/mcl1/mcl2"/>
</dbReference>
<proteinExistence type="inferred from homology"/>
<evidence type="ECO:0000256" key="6">
    <source>
        <dbReference type="PIRSR" id="PIRSR015582-2"/>
    </source>
</evidence>
<dbReference type="InterPro" id="IPR015813">
    <property type="entry name" value="Pyrv/PenolPyrv_kinase-like_dom"/>
</dbReference>
<comment type="cofactor">
    <cofactor evidence="1">
        <name>Mg(2+)</name>
        <dbReference type="ChEBI" id="CHEBI:18420"/>
    </cofactor>
</comment>
<evidence type="ECO:0000256" key="3">
    <source>
        <dbReference type="ARBA" id="ARBA00022723"/>
    </source>
</evidence>
<sequence>MTDIIRSFLFVPADSEKKLAKAEGLAADALILDLEDAVLSHRKKIAREMCVDFLKTARPSAQIWVRINPLDSGQAHNDLHAILPHPPAGIMLPKPDGPVDIESLSRMIDGLENTLGKKNNHLKILPVATETARAVLSLGLYPRTHLPKLFGLTWGAEDLATDLGATTNKDDKGYFRFTYQMVRSQTLIAAKAAGVQAIETLYDNFRDKEGLRQRAQRAYADGFSGMLAIHPAQIDMINTCFSPSEAQVRHARAVIQAFRDDPDAGAVSVGGKMTDIPHLKQAENIVSAYEGFDKK</sequence>
<comment type="similarity">
    <text evidence="2">Belongs to the HpcH/HpaI aldolase family.</text>
</comment>
<feature type="binding site" evidence="5">
    <location>
        <position position="130"/>
    </location>
    <ligand>
        <name>substrate</name>
    </ligand>
</feature>
<organism evidence="8">
    <name type="scientific">Hellea balneolensis</name>
    <dbReference type="NCBI Taxonomy" id="287478"/>
    <lineage>
        <taxon>Bacteria</taxon>
        <taxon>Pseudomonadati</taxon>
        <taxon>Pseudomonadota</taxon>
        <taxon>Alphaproteobacteria</taxon>
        <taxon>Maricaulales</taxon>
        <taxon>Robiginitomaculaceae</taxon>
        <taxon>Hellea</taxon>
    </lineage>
</organism>
<dbReference type="SUPFAM" id="SSF51621">
    <property type="entry name" value="Phosphoenolpyruvate/pyruvate domain"/>
    <property type="match status" value="1"/>
</dbReference>
<accession>A0A7C3GL09</accession>
<name>A0A7C3GL09_9PROT</name>
<feature type="binding site" evidence="5">
    <location>
        <position position="66"/>
    </location>
    <ligand>
        <name>substrate</name>
    </ligand>
</feature>
<feature type="binding site" evidence="6">
    <location>
        <position position="130"/>
    </location>
    <ligand>
        <name>Mg(2+)</name>
        <dbReference type="ChEBI" id="CHEBI:18420"/>
    </ligand>
</feature>
<evidence type="ECO:0000256" key="5">
    <source>
        <dbReference type="PIRSR" id="PIRSR015582-1"/>
    </source>
</evidence>
<dbReference type="EMBL" id="DRMN01000207">
    <property type="protein sequence ID" value="HFB54897.1"/>
    <property type="molecule type" value="Genomic_DNA"/>
</dbReference>
<keyword evidence="4 6" id="KW-0460">Magnesium</keyword>
<dbReference type="AlphaFoldDB" id="A0A7C3GL09"/>
<dbReference type="PANTHER" id="PTHR32308">
    <property type="entry name" value="LYASE BETA SUBUNIT, PUTATIVE (AFU_ORTHOLOGUE AFUA_4G13030)-RELATED"/>
    <property type="match status" value="1"/>
</dbReference>
<dbReference type="InterPro" id="IPR005000">
    <property type="entry name" value="Aldolase/citrate-lyase_domain"/>
</dbReference>
<keyword evidence="3 6" id="KW-0479">Metal-binding</keyword>
<gene>
    <name evidence="8" type="ORF">ENJ46_03150</name>
</gene>
<evidence type="ECO:0000256" key="2">
    <source>
        <dbReference type="ARBA" id="ARBA00005568"/>
    </source>
</evidence>
<evidence type="ECO:0000256" key="1">
    <source>
        <dbReference type="ARBA" id="ARBA00001946"/>
    </source>
</evidence>
<keyword evidence="8" id="KW-0456">Lyase</keyword>
<dbReference type="Proteomes" id="UP000886042">
    <property type="component" value="Unassembled WGS sequence"/>
</dbReference>
<reference evidence="8" key="1">
    <citation type="journal article" date="2020" name="mSystems">
        <title>Genome- and Community-Level Interaction Insights into Carbon Utilization and Element Cycling Functions of Hydrothermarchaeota in Hydrothermal Sediment.</title>
        <authorList>
            <person name="Zhou Z."/>
            <person name="Liu Y."/>
            <person name="Xu W."/>
            <person name="Pan J."/>
            <person name="Luo Z.H."/>
            <person name="Li M."/>
        </authorList>
    </citation>
    <scope>NUCLEOTIDE SEQUENCE [LARGE SCALE GENOMIC DNA]</scope>
    <source>
        <strain evidence="8">HyVt-489</strain>
    </source>
</reference>
<dbReference type="GO" id="GO:0000287">
    <property type="term" value="F:magnesium ion binding"/>
    <property type="evidence" value="ECO:0007669"/>
    <property type="project" value="TreeGrafter"/>
</dbReference>
<dbReference type="GO" id="GO:0006107">
    <property type="term" value="P:oxaloacetate metabolic process"/>
    <property type="evidence" value="ECO:0007669"/>
    <property type="project" value="TreeGrafter"/>
</dbReference>
<feature type="domain" description="HpcH/HpaI aldolase/citrate lyase" evidence="7">
    <location>
        <begin position="6"/>
        <end position="231"/>
    </location>
</feature>
<dbReference type="GO" id="GO:0016829">
    <property type="term" value="F:lyase activity"/>
    <property type="evidence" value="ECO:0007669"/>
    <property type="project" value="UniProtKB-KW"/>
</dbReference>